<dbReference type="InterPro" id="IPR000787">
    <property type="entry name" value="Peptidase_M29"/>
</dbReference>
<comment type="cofactor">
    <cofactor evidence="3">
        <name>Zn(2+)</name>
        <dbReference type="ChEBI" id="CHEBI:29105"/>
    </cofactor>
</comment>
<keyword evidence="6" id="KW-0645">Protease</keyword>
<dbReference type="InterPro" id="IPR035097">
    <property type="entry name" value="M29_N-terminal"/>
</dbReference>
<evidence type="ECO:0000256" key="5">
    <source>
        <dbReference type="ARBA" id="ARBA00022438"/>
    </source>
</evidence>
<keyword evidence="8" id="KW-0378">Hydrolase</keyword>
<evidence type="ECO:0000256" key="6">
    <source>
        <dbReference type="ARBA" id="ARBA00022670"/>
    </source>
</evidence>
<evidence type="ECO:0000256" key="9">
    <source>
        <dbReference type="ARBA" id="ARBA00023049"/>
    </source>
</evidence>
<keyword evidence="5 10" id="KW-0031">Aminopeptidase</keyword>
<dbReference type="GO" id="GO:0004177">
    <property type="term" value="F:aminopeptidase activity"/>
    <property type="evidence" value="ECO:0007669"/>
    <property type="project" value="UniProtKB-KW"/>
</dbReference>
<dbReference type="GO" id="GO:0046872">
    <property type="term" value="F:metal ion binding"/>
    <property type="evidence" value="ECO:0007669"/>
    <property type="project" value="UniProtKB-KW"/>
</dbReference>
<evidence type="ECO:0000256" key="1">
    <source>
        <dbReference type="ARBA" id="ARBA00001941"/>
    </source>
</evidence>
<sequence length="377" mass="43418">MNHDRTKILSRNLIRYSVDLQPGELLYLEMLGHDTLKLGREVVTEATLAGGIPFWFYNDEYIQRRWLLDCKEEQMVEFGKFHLKIMKEADAYISIRGIDNRFQLADIPDQQMDWYKKHYNKPVHMEERVKNTKWCVLRYPNNAMAQLAETSQEDFEEFFFRVCNLDYSRMSVAMDPLVKLLKRTDRIRIVSPGTDLSFSIRGIPPVKCDGKNNIPDGEVYTAPVRESINGAISFNTPSIYDGILFRDIRLEFKDGKIVKASASTNEEKLNHILDTDEGARYVGEFSIGLNPNIREPMQDALFDEKIFGSIHLTPGNCYDEAPNGNRSAIHWDMVLIQTEKYGGGEILFDDNLVRKNGMFVHPELCETLSEGNLLKLA</sequence>
<evidence type="ECO:0000256" key="2">
    <source>
        <dbReference type="ARBA" id="ARBA00001946"/>
    </source>
</evidence>
<dbReference type="PANTHER" id="PTHR34448:SF1">
    <property type="entry name" value="BLL6088 PROTEIN"/>
    <property type="match status" value="1"/>
</dbReference>
<evidence type="ECO:0000313" key="11">
    <source>
        <dbReference type="Proteomes" id="UP000179034"/>
    </source>
</evidence>
<evidence type="ECO:0000256" key="8">
    <source>
        <dbReference type="ARBA" id="ARBA00022801"/>
    </source>
</evidence>
<dbReference type="SUPFAM" id="SSF144052">
    <property type="entry name" value="Thermophilic metalloprotease-like"/>
    <property type="match status" value="1"/>
</dbReference>
<evidence type="ECO:0000256" key="7">
    <source>
        <dbReference type="ARBA" id="ARBA00022723"/>
    </source>
</evidence>
<comment type="similarity">
    <text evidence="4">Belongs to the peptidase M29 family.</text>
</comment>
<dbReference type="PANTHER" id="PTHR34448">
    <property type="entry name" value="AMINOPEPTIDASE"/>
    <property type="match status" value="1"/>
</dbReference>
<proteinExistence type="inferred from homology"/>
<evidence type="ECO:0000313" key="10">
    <source>
        <dbReference type="EMBL" id="OGF97798.1"/>
    </source>
</evidence>
<dbReference type="EMBL" id="MFIW01000051">
    <property type="protein sequence ID" value="OGF97798.1"/>
    <property type="molecule type" value="Genomic_DNA"/>
</dbReference>
<dbReference type="GO" id="GO:0008237">
    <property type="term" value="F:metallopeptidase activity"/>
    <property type="evidence" value="ECO:0007669"/>
    <property type="project" value="UniProtKB-KW"/>
</dbReference>
<gene>
    <name evidence="10" type="ORF">A2Z06_00635</name>
</gene>
<dbReference type="Pfam" id="PF02073">
    <property type="entry name" value="Peptidase_M29"/>
    <property type="match status" value="1"/>
</dbReference>
<dbReference type="GO" id="GO:0006508">
    <property type="term" value="P:proteolysis"/>
    <property type="evidence" value="ECO:0007669"/>
    <property type="project" value="UniProtKB-KW"/>
</dbReference>
<dbReference type="AlphaFoldDB" id="A0A1F5YC78"/>
<dbReference type="Proteomes" id="UP000179034">
    <property type="component" value="Unassembled WGS sequence"/>
</dbReference>
<comment type="caution">
    <text evidence="10">The sequence shown here is derived from an EMBL/GenBank/DDBJ whole genome shotgun (WGS) entry which is preliminary data.</text>
</comment>
<evidence type="ECO:0000256" key="3">
    <source>
        <dbReference type="ARBA" id="ARBA00001947"/>
    </source>
</evidence>
<reference evidence="10 11" key="1">
    <citation type="journal article" date="2016" name="Nat. Commun.">
        <title>Thousands of microbial genomes shed light on interconnected biogeochemical processes in an aquifer system.</title>
        <authorList>
            <person name="Anantharaman K."/>
            <person name="Brown C.T."/>
            <person name="Hug L.A."/>
            <person name="Sharon I."/>
            <person name="Castelle C.J."/>
            <person name="Probst A.J."/>
            <person name="Thomas B.C."/>
            <person name="Singh A."/>
            <person name="Wilkins M.J."/>
            <person name="Karaoz U."/>
            <person name="Brodie E.L."/>
            <person name="Williams K.H."/>
            <person name="Hubbard S.S."/>
            <person name="Banfield J.F."/>
        </authorList>
    </citation>
    <scope>NUCLEOTIDE SEQUENCE [LARGE SCALE GENOMIC DNA]</scope>
</reference>
<organism evidence="10 11">
    <name type="scientific">Candidatus Glassbacteria bacterium RBG_16_58_8</name>
    <dbReference type="NCBI Taxonomy" id="1817866"/>
    <lineage>
        <taxon>Bacteria</taxon>
        <taxon>Candidatus Glassiibacteriota</taxon>
    </lineage>
</organism>
<comment type="cofactor">
    <cofactor evidence="1">
        <name>Co(2+)</name>
        <dbReference type="ChEBI" id="CHEBI:48828"/>
    </cofactor>
</comment>
<keyword evidence="7" id="KW-0479">Metal-binding</keyword>
<evidence type="ECO:0000256" key="4">
    <source>
        <dbReference type="ARBA" id="ARBA00008236"/>
    </source>
</evidence>
<dbReference type="Gene3D" id="3.40.1830.10">
    <property type="entry name" value="Thermophilic metalloprotease (M29)"/>
    <property type="match status" value="1"/>
</dbReference>
<comment type="cofactor">
    <cofactor evidence="2">
        <name>Mg(2+)</name>
        <dbReference type="ChEBI" id="CHEBI:18420"/>
    </cofactor>
</comment>
<protein>
    <submittedName>
        <fullName evidence="10">Aminopeptidase</fullName>
    </submittedName>
</protein>
<keyword evidence="9" id="KW-0482">Metalloprotease</keyword>
<name>A0A1F5YC78_9BACT</name>
<dbReference type="InterPro" id="IPR052170">
    <property type="entry name" value="M29_Exopeptidase"/>
</dbReference>
<accession>A0A1F5YC78</accession>